<evidence type="ECO:0000313" key="1">
    <source>
        <dbReference type="EnsemblMetazoa" id="GPAI019249-PA"/>
    </source>
</evidence>
<dbReference type="VEuPathDB" id="VectorBase:GPAI019249"/>
<accession>A0A1A9ZMH2</accession>
<dbReference type="AlphaFoldDB" id="A0A1A9ZMH2"/>
<proteinExistence type="predicted"/>
<reference evidence="1" key="2">
    <citation type="submission" date="2020-05" db="UniProtKB">
        <authorList>
            <consortium name="EnsemblMetazoa"/>
        </authorList>
    </citation>
    <scope>IDENTIFICATION</scope>
    <source>
        <strain evidence="1">IAEA</strain>
    </source>
</reference>
<keyword evidence="2" id="KW-1185">Reference proteome</keyword>
<organism evidence="1 2">
    <name type="scientific">Glossina pallidipes</name>
    <name type="common">Tsetse fly</name>
    <dbReference type="NCBI Taxonomy" id="7398"/>
    <lineage>
        <taxon>Eukaryota</taxon>
        <taxon>Metazoa</taxon>
        <taxon>Ecdysozoa</taxon>
        <taxon>Arthropoda</taxon>
        <taxon>Hexapoda</taxon>
        <taxon>Insecta</taxon>
        <taxon>Pterygota</taxon>
        <taxon>Neoptera</taxon>
        <taxon>Endopterygota</taxon>
        <taxon>Diptera</taxon>
        <taxon>Brachycera</taxon>
        <taxon>Muscomorpha</taxon>
        <taxon>Hippoboscoidea</taxon>
        <taxon>Glossinidae</taxon>
        <taxon>Glossina</taxon>
    </lineage>
</organism>
<dbReference type="EnsemblMetazoa" id="GPAI019249-RA">
    <property type="protein sequence ID" value="GPAI019249-PA"/>
    <property type="gene ID" value="GPAI019249"/>
</dbReference>
<dbReference type="Proteomes" id="UP000092445">
    <property type="component" value="Unassembled WGS sequence"/>
</dbReference>
<reference evidence="2" key="1">
    <citation type="submission" date="2014-03" db="EMBL/GenBank/DDBJ databases">
        <authorList>
            <person name="Aksoy S."/>
            <person name="Warren W."/>
            <person name="Wilson R.K."/>
        </authorList>
    </citation>
    <scope>NUCLEOTIDE SEQUENCE [LARGE SCALE GENOMIC DNA]</scope>
    <source>
        <strain evidence="2">IAEA</strain>
    </source>
</reference>
<sequence>MITFDELVTQPDEIDVDLQKDLVNYKKTPKDRKTLQYLRKRNRKSKSYWKSSINGTTKYVGIHKKHTYNSQGNYTASNFKRNRQSTSGAALTRIKRKQRIEMDAALNMLAAIQADESVHILCFNTFCSQDSEIKCKNYQPTCGSNNPAITQQRVPKIPLFGGDRLKWKKVSELSHKCLHKHPISSATKTLYLKANFMEEVEHLRRHLSPTKDNYNNARKIFHDKYDNKFAPSPLVSS</sequence>
<evidence type="ECO:0000313" key="2">
    <source>
        <dbReference type="Proteomes" id="UP000092445"/>
    </source>
</evidence>
<name>A0A1A9ZMH2_GLOPL</name>
<protein>
    <submittedName>
        <fullName evidence="1">Uncharacterized protein</fullName>
    </submittedName>
</protein>